<dbReference type="AlphaFoldDB" id="A0A6L6G7B0"/>
<dbReference type="GO" id="GO:0003700">
    <property type="term" value="F:DNA-binding transcription factor activity"/>
    <property type="evidence" value="ECO:0007669"/>
    <property type="project" value="InterPro"/>
</dbReference>
<comment type="caution">
    <text evidence="5">The sequence shown here is derived from an EMBL/GenBank/DDBJ whole genome shotgun (WGS) entry which is preliminary data.</text>
</comment>
<dbReference type="SUPFAM" id="SSF53850">
    <property type="entry name" value="Periplasmic binding protein-like II"/>
    <property type="match status" value="1"/>
</dbReference>
<keyword evidence="3" id="KW-0238">DNA-binding</keyword>
<dbReference type="GO" id="GO:0003677">
    <property type="term" value="F:DNA binding"/>
    <property type="evidence" value="ECO:0007669"/>
    <property type="project" value="UniProtKB-KW"/>
</dbReference>
<evidence type="ECO:0000256" key="1">
    <source>
        <dbReference type="ARBA" id="ARBA00009437"/>
    </source>
</evidence>
<dbReference type="PANTHER" id="PTHR30346">
    <property type="entry name" value="TRANSCRIPTIONAL DUAL REGULATOR HCAR-RELATED"/>
    <property type="match status" value="1"/>
</dbReference>
<dbReference type="Pfam" id="PF03466">
    <property type="entry name" value="LysR_substrate"/>
    <property type="match status" value="1"/>
</dbReference>
<keyword evidence="2" id="KW-0805">Transcription regulation</keyword>
<dbReference type="EMBL" id="WLXI01000035">
    <property type="protein sequence ID" value="MTD01325.1"/>
    <property type="molecule type" value="Genomic_DNA"/>
</dbReference>
<evidence type="ECO:0000313" key="5">
    <source>
        <dbReference type="EMBL" id="MTD01325.1"/>
    </source>
</evidence>
<dbReference type="PRINTS" id="PR00039">
    <property type="entry name" value="HTHLYSR"/>
</dbReference>
<dbReference type="InterPro" id="IPR005119">
    <property type="entry name" value="LysR_subst-bd"/>
</dbReference>
<dbReference type="InterPro" id="IPR000847">
    <property type="entry name" value="LysR_HTH_N"/>
</dbReference>
<dbReference type="InterPro" id="IPR036388">
    <property type="entry name" value="WH-like_DNA-bd_sf"/>
</dbReference>
<dbReference type="PROSITE" id="PS50931">
    <property type="entry name" value="HTH_LYSR"/>
    <property type="match status" value="1"/>
</dbReference>
<dbReference type="CDD" id="cd05466">
    <property type="entry name" value="PBP2_LTTR_substrate"/>
    <property type="match status" value="1"/>
</dbReference>
<dbReference type="SUPFAM" id="SSF46785">
    <property type="entry name" value="Winged helix' DNA-binding domain"/>
    <property type="match status" value="1"/>
</dbReference>
<dbReference type="Gene3D" id="1.10.10.10">
    <property type="entry name" value="Winged helix-like DNA-binding domain superfamily/Winged helix DNA-binding domain"/>
    <property type="match status" value="1"/>
</dbReference>
<dbReference type="Proteomes" id="UP000483839">
    <property type="component" value="Unassembled WGS sequence"/>
</dbReference>
<dbReference type="PANTHER" id="PTHR30346:SF0">
    <property type="entry name" value="HCA OPERON TRANSCRIPTIONAL ACTIVATOR HCAR"/>
    <property type="match status" value="1"/>
</dbReference>
<accession>A0A6L6G7B0</accession>
<dbReference type="Pfam" id="PF00126">
    <property type="entry name" value="HTH_1"/>
    <property type="match status" value="1"/>
</dbReference>
<dbReference type="InterPro" id="IPR036390">
    <property type="entry name" value="WH_DNA-bd_sf"/>
</dbReference>
<protein>
    <submittedName>
        <fullName evidence="5">LysR family transcriptional regulator</fullName>
    </submittedName>
</protein>
<evidence type="ECO:0000256" key="4">
    <source>
        <dbReference type="ARBA" id="ARBA00023163"/>
    </source>
</evidence>
<evidence type="ECO:0000256" key="3">
    <source>
        <dbReference type="ARBA" id="ARBA00023125"/>
    </source>
</evidence>
<dbReference type="RefSeq" id="WP_046393703.1">
    <property type="nucleotide sequence ID" value="NZ_BAABQC010000003.1"/>
</dbReference>
<comment type="similarity">
    <text evidence="1">Belongs to the LysR transcriptional regulatory family.</text>
</comment>
<keyword evidence="4" id="KW-0804">Transcription</keyword>
<proteinExistence type="inferred from homology"/>
<organism evidence="5 6">
    <name type="scientific">Streptococcus uberis</name>
    <dbReference type="NCBI Taxonomy" id="1349"/>
    <lineage>
        <taxon>Bacteria</taxon>
        <taxon>Bacillati</taxon>
        <taxon>Bacillota</taxon>
        <taxon>Bacilli</taxon>
        <taxon>Lactobacillales</taxon>
        <taxon>Streptococcaceae</taxon>
        <taxon>Streptococcus</taxon>
    </lineage>
</organism>
<dbReference type="GO" id="GO:0032993">
    <property type="term" value="C:protein-DNA complex"/>
    <property type="evidence" value="ECO:0007669"/>
    <property type="project" value="TreeGrafter"/>
</dbReference>
<evidence type="ECO:0000313" key="6">
    <source>
        <dbReference type="Proteomes" id="UP000483839"/>
    </source>
</evidence>
<name>A0A6L6G7B0_STRUB</name>
<evidence type="ECO:0000256" key="2">
    <source>
        <dbReference type="ARBA" id="ARBA00023015"/>
    </source>
</evidence>
<reference evidence="5 6" key="1">
    <citation type="submission" date="2019-11" db="EMBL/GenBank/DDBJ databases">
        <title>Streptococcus uberis isolated from clinical mastitis cases on a southeastern Queensland dairy.</title>
        <authorList>
            <person name="Workentine M.L."/>
            <person name="Price R."/>
            <person name="Olchowy T."/>
        </authorList>
    </citation>
    <scope>NUCLEOTIDE SEQUENCE [LARGE SCALE GENOMIC DNA]</scope>
    <source>
        <strain evidence="5 6">OLC4459-A17</strain>
    </source>
</reference>
<gene>
    <name evidence="5" type="ORF">GKS16_03425</name>
</gene>
<dbReference type="Gene3D" id="3.40.190.290">
    <property type="match status" value="1"/>
</dbReference>
<sequence>MEIKDIEYVKAILDHGSVTKAAQALYITQPSLSTYLKNMQERLGFEVFIQNGKRFELTYLGEEFLKYGLQILTLKEDFYDQVQNILDNRFGRLKIAIPLLRSSYLVPVLLPIFKTIYPNVDIELNESSSAQFPQLIQNGDVDLALMNRTDSHPALHTEKIKSEEILIALPAQHPLCQKVVRDEQHEFPIIDLQDLADEVFILHQPDQFSRQVSDKIFKTHHFTPKKILATRNIETATNLVANNQGVCFINHSHTKHIILADKIKFFSLRIPFYVELIVAYRKQRQLPSYAKTFIDICKETI</sequence>